<proteinExistence type="predicted"/>
<accession>A0A380N0I3</accession>
<sequence>MKIIYQGAKRGQIRQYANTLQRLIETIPADIFLLACTELPLFLPYISATNKQLIDPTEILAKAAIDFALDL</sequence>
<dbReference type="Proteomes" id="UP000254601">
    <property type="component" value="Unassembled WGS sequence"/>
</dbReference>
<name>A0A380N0I3_9GAMM</name>
<evidence type="ECO:0000313" key="2">
    <source>
        <dbReference type="Proteomes" id="UP000254601"/>
    </source>
</evidence>
<gene>
    <name evidence="1" type="ORF">NCTC13337_02312</name>
</gene>
<organism evidence="1 2">
    <name type="scientific">Suttonella ornithocola</name>
    <dbReference type="NCBI Taxonomy" id="279832"/>
    <lineage>
        <taxon>Bacteria</taxon>
        <taxon>Pseudomonadati</taxon>
        <taxon>Pseudomonadota</taxon>
        <taxon>Gammaproteobacteria</taxon>
        <taxon>Cardiobacteriales</taxon>
        <taxon>Cardiobacteriaceae</taxon>
        <taxon>Suttonella</taxon>
    </lineage>
</organism>
<dbReference type="InterPro" id="IPR001920">
    <property type="entry name" value="Asp/Glu_race"/>
</dbReference>
<protein>
    <submittedName>
        <fullName evidence="1">Aspartate racemase</fullName>
    </submittedName>
</protein>
<evidence type="ECO:0000313" key="1">
    <source>
        <dbReference type="EMBL" id="SUO97257.1"/>
    </source>
</evidence>
<reference evidence="1 2" key="1">
    <citation type="submission" date="2018-06" db="EMBL/GenBank/DDBJ databases">
        <authorList>
            <consortium name="Pathogen Informatics"/>
            <person name="Doyle S."/>
        </authorList>
    </citation>
    <scope>NUCLEOTIDE SEQUENCE [LARGE SCALE GENOMIC DNA]</scope>
    <source>
        <strain evidence="1 2">NCTC13337</strain>
    </source>
</reference>
<dbReference type="SUPFAM" id="SSF53681">
    <property type="entry name" value="Aspartate/glutamate racemase"/>
    <property type="match status" value="1"/>
</dbReference>
<dbReference type="GO" id="GO:0016855">
    <property type="term" value="F:racemase and epimerase activity, acting on amino acids and derivatives"/>
    <property type="evidence" value="ECO:0007669"/>
    <property type="project" value="InterPro"/>
</dbReference>
<dbReference type="Gene3D" id="3.40.50.1860">
    <property type="match status" value="1"/>
</dbReference>
<dbReference type="AlphaFoldDB" id="A0A380N0I3"/>
<keyword evidence="2" id="KW-1185">Reference proteome</keyword>
<dbReference type="OrthoDB" id="9803739at2"/>
<dbReference type="EMBL" id="UHIC01000001">
    <property type="protein sequence ID" value="SUO97257.1"/>
    <property type="molecule type" value="Genomic_DNA"/>
</dbReference>